<evidence type="ECO:0000256" key="9">
    <source>
        <dbReference type="ARBA" id="ARBA00061569"/>
    </source>
</evidence>
<proteinExistence type="inferred from homology"/>
<evidence type="ECO:0000256" key="5">
    <source>
        <dbReference type="ARBA" id="ARBA00022853"/>
    </source>
</evidence>
<gene>
    <name evidence="12" type="ORF">PhCBS80983_g03039</name>
</gene>
<dbReference type="PRINTS" id="PR01270">
    <property type="entry name" value="HDASUPER"/>
</dbReference>
<keyword evidence="4" id="KW-0378">Hydrolase</keyword>
<dbReference type="Pfam" id="PF01553">
    <property type="entry name" value="Acyltransferase"/>
    <property type="match status" value="1"/>
</dbReference>
<dbReference type="Gene3D" id="3.40.800.20">
    <property type="entry name" value="Histone deacetylase domain"/>
    <property type="match status" value="1"/>
</dbReference>
<feature type="region of interest" description="Disordered" evidence="10">
    <location>
        <begin position="467"/>
        <end position="514"/>
    </location>
</feature>
<comment type="subcellular location">
    <subcellularLocation>
        <location evidence="1">Nucleus</location>
    </subcellularLocation>
</comment>
<dbReference type="PANTHER" id="PTHR10625:SF10">
    <property type="entry name" value="HISTONE DEACETYLASE HDAC1"/>
    <property type="match status" value="1"/>
</dbReference>
<dbReference type="InterPro" id="IPR023696">
    <property type="entry name" value="Ureohydrolase_dom_sf"/>
</dbReference>
<dbReference type="CDD" id="cd07989">
    <property type="entry name" value="LPLAT_AGPAT-like"/>
    <property type="match status" value="1"/>
</dbReference>
<reference evidence="12 13" key="1">
    <citation type="journal article" date="2019" name="Sci. Rep.">
        <title>Comparative genomics of chytrid fungi reveal insights into the obligate biotrophic and pathogenic lifestyle of Synchytrium endobioticum.</title>
        <authorList>
            <person name="van de Vossenberg B.T.L.H."/>
            <person name="Warris S."/>
            <person name="Nguyen H.D.T."/>
            <person name="van Gent-Pelzer M.P.E."/>
            <person name="Joly D.L."/>
            <person name="van de Geest H.C."/>
            <person name="Bonants P.J.M."/>
            <person name="Smith D.S."/>
            <person name="Levesque C.A."/>
            <person name="van der Lee T.A.J."/>
        </authorList>
    </citation>
    <scope>NUCLEOTIDE SEQUENCE [LARGE SCALE GENOMIC DNA]</scope>
    <source>
        <strain evidence="12 13">CBS 809.83</strain>
    </source>
</reference>
<evidence type="ECO:0000256" key="7">
    <source>
        <dbReference type="ARBA" id="ARBA00023163"/>
    </source>
</evidence>
<feature type="compositionally biased region" description="Basic and acidic residues" evidence="10">
    <location>
        <begin position="426"/>
        <end position="449"/>
    </location>
</feature>
<feature type="compositionally biased region" description="Low complexity" evidence="10">
    <location>
        <begin position="496"/>
        <end position="509"/>
    </location>
</feature>
<evidence type="ECO:0000256" key="8">
    <source>
        <dbReference type="ARBA" id="ARBA00023242"/>
    </source>
</evidence>
<dbReference type="SUPFAM" id="SSF69593">
    <property type="entry name" value="Glycerol-3-phosphate (1)-acyltransferase"/>
    <property type="match status" value="1"/>
</dbReference>
<evidence type="ECO:0000259" key="11">
    <source>
        <dbReference type="SMART" id="SM00563"/>
    </source>
</evidence>
<dbReference type="FunFam" id="3.40.800.20:FF:000001">
    <property type="entry name" value="Histone deacetylase"/>
    <property type="match status" value="1"/>
</dbReference>
<feature type="region of interest" description="Disordered" evidence="10">
    <location>
        <begin position="392"/>
        <end position="455"/>
    </location>
</feature>
<dbReference type="InterPro" id="IPR000286">
    <property type="entry name" value="HDACs"/>
</dbReference>
<feature type="compositionally biased region" description="Basic and acidic residues" evidence="10">
    <location>
        <begin position="408"/>
        <end position="417"/>
    </location>
</feature>
<dbReference type="GO" id="GO:0141221">
    <property type="term" value="F:histone deacetylase activity, hydrolytic mechanism"/>
    <property type="evidence" value="ECO:0007669"/>
    <property type="project" value="UniProtKB-EC"/>
</dbReference>
<evidence type="ECO:0000313" key="13">
    <source>
        <dbReference type="Proteomes" id="UP000318582"/>
    </source>
</evidence>
<dbReference type="SMART" id="SM00563">
    <property type="entry name" value="PlsC"/>
    <property type="match status" value="1"/>
</dbReference>
<dbReference type="GO" id="GO:0032221">
    <property type="term" value="C:Rpd3S complex"/>
    <property type="evidence" value="ECO:0007669"/>
    <property type="project" value="UniProtKB-ARBA"/>
</dbReference>
<dbReference type="Proteomes" id="UP000318582">
    <property type="component" value="Unassembled WGS sequence"/>
</dbReference>
<evidence type="ECO:0000256" key="6">
    <source>
        <dbReference type="ARBA" id="ARBA00023015"/>
    </source>
</evidence>
<evidence type="ECO:0000256" key="1">
    <source>
        <dbReference type="ARBA" id="ARBA00004123"/>
    </source>
</evidence>
<evidence type="ECO:0000256" key="10">
    <source>
        <dbReference type="SAM" id="MobiDB-lite"/>
    </source>
</evidence>
<accession>A0A507E5P1</accession>
<dbReference type="SUPFAM" id="SSF52768">
    <property type="entry name" value="Arginase/deacetylase"/>
    <property type="match status" value="1"/>
</dbReference>
<dbReference type="AlphaFoldDB" id="A0A507E5P1"/>
<dbReference type="Pfam" id="PF00850">
    <property type="entry name" value="Hist_deacetyl"/>
    <property type="match status" value="1"/>
</dbReference>
<organism evidence="12 13">
    <name type="scientific">Powellomyces hirtus</name>
    <dbReference type="NCBI Taxonomy" id="109895"/>
    <lineage>
        <taxon>Eukaryota</taxon>
        <taxon>Fungi</taxon>
        <taxon>Fungi incertae sedis</taxon>
        <taxon>Chytridiomycota</taxon>
        <taxon>Chytridiomycota incertae sedis</taxon>
        <taxon>Chytridiomycetes</taxon>
        <taxon>Spizellomycetales</taxon>
        <taxon>Powellomycetaceae</taxon>
        <taxon>Powellomyces</taxon>
    </lineage>
</organism>
<keyword evidence="13" id="KW-1185">Reference proteome</keyword>
<comment type="similarity">
    <text evidence="9">Belongs to the histone deacetylase family. HD Type 1 subfamily.</text>
</comment>
<dbReference type="InterPro" id="IPR002123">
    <property type="entry name" value="Plipid/glycerol_acylTrfase"/>
</dbReference>
<feature type="region of interest" description="Disordered" evidence="10">
    <location>
        <begin position="722"/>
        <end position="745"/>
    </location>
</feature>
<dbReference type="GO" id="GO:0070210">
    <property type="term" value="C:Rpd3L-Expanded complex"/>
    <property type="evidence" value="ECO:0007669"/>
    <property type="project" value="TreeGrafter"/>
</dbReference>
<keyword evidence="7" id="KW-0804">Transcription</keyword>
<dbReference type="GO" id="GO:0031507">
    <property type="term" value="P:heterochromatin formation"/>
    <property type="evidence" value="ECO:0007669"/>
    <property type="project" value="TreeGrafter"/>
</dbReference>
<comment type="caution">
    <text evidence="12">The sequence shown here is derived from an EMBL/GenBank/DDBJ whole genome shotgun (WGS) entry which is preliminary data.</text>
</comment>
<dbReference type="STRING" id="109895.A0A507E5P1"/>
<keyword evidence="8" id="KW-0539">Nucleus</keyword>
<keyword evidence="5" id="KW-0156">Chromatin regulator</keyword>
<dbReference type="EMBL" id="QEAQ01000034">
    <property type="protein sequence ID" value="TPX58595.1"/>
    <property type="molecule type" value="Genomic_DNA"/>
</dbReference>
<name>A0A507E5P1_9FUNG</name>
<feature type="domain" description="Phospholipid/glycerol acyltransferase" evidence="11">
    <location>
        <begin position="528"/>
        <end position="651"/>
    </location>
</feature>
<dbReference type="PANTHER" id="PTHR10625">
    <property type="entry name" value="HISTONE DEACETYLASE HDAC1-RELATED"/>
    <property type="match status" value="1"/>
</dbReference>
<evidence type="ECO:0000256" key="4">
    <source>
        <dbReference type="ARBA" id="ARBA00022801"/>
    </source>
</evidence>
<evidence type="ECO:0000313" key="12">
    <source>
        <dbReference type="EMBL" id="TPX58595.1"/>
    </source>
</evidence>
<evidence type="ECO:0000256" key="2">
    <source>
        <dbReference type="ARBA" id="ARBA00012111"/>
    </source>
</evidence>
<dbReference type="InterPro" id="IPR003084">
    <property type="entry name" value="HDAC_I/II"/>
</dbReference>
<dbReference type="InterPro" id="IPR023801">
    <property type="entry name" value="His_deacetylse_dom"/>
</dbReference>
<dbReference type="PRINTS" id="PR01271">
    <property type="entry name" value="HISDACETLASE"/>
</dbReference>
<evidence type="ECO:0000256" key="3">
    <source>
        <dbReference type="ARBA" id="ARBA00022491"/>
    </source>
</evidence>
<keyword evidence="3" id="KW-0678">Repressor</keyword>
<dbReference type="EC" id="3.5.1.98" evidence="2"/>
<dbReference type="InterPro" id="IPR037138">
    <property type="entry name" value="His_deacetylse_dom_sf"/>
</dbReference>
<protein>
    <recommendedName>
        <fullName evidence="2">histone deacetylase</fullName>
        <ecNumber evidence="2">3.5.1.98</ecNumber>
    </recommendedName>
</protein>
<sequence length="745" mass="84739">MATGKLRKQKVSYYYHEEMGNYHYGPQHPMKPHRIRMTHNLVMNYGLYNKLEINRPSAATFHELTKFHSDEYIEFLQRVTPENIDEMNKYQQKFNVGEDCPVFDGLYDFSALSAGGTLSAARKLNRRDAEVAINWGGGLHHAKKCEAAGFCYVNDIVLGILELLRHHQRVLYLDIDVHHGDGVEEAFYSTDRVMTVSFHKYGEYFPGTGDLNDIGYGEGKAYAVNFPLKDGIDDETYQTIFRPVMRHVMAWYQPEVLVLQCGADSLAGDRLGCFNLSMRGHAAAVEFMKTFNVPTLMLGGGGYTIRNVSRAWCYETGIAVGEELNEEIPYNDYYQYYGPDYRLDVPNNNMENRNTRENLEKTQAKIIENLRSIPFAPSVQMHDVPRDLDHDQFEREESPDQRNTQSMRDARRAHEGELSDSDDEGDNRKDQHNYGERENRFSRIFRDPGSRSSVNDTVSRLFALDTPRTPSYVDSLPQLGRQLNGAGDMDTDTPMDSSRASSRDASPSSGMEQEHNGLYNVATSGPRLALAGNGIERRHYELLRSSTIANESRASSVDDEMDLSSADDIDEDNSSLSTIGRVIPIVRGNGIYQPAMNLAVEKLNDNGWVHIFSEGRVNQDSTMLPFRWGIARLIMESKVPPIVLPFWHKGLETVMPEDTKYYYPRPCKEVVLSFGKPIDFAENGVLEQIKGMDEAAARILITDYIFKHTVAVQKETEKWMGDPDWRVRGRPQQDVDHPPRRGDPS</sequence>
<dbReference type="GO" id="GO:0016746">
    <property type="term" value="F:acyltransferase activity"/>
    <property type="evidence" value="ECO:0007669"/>
    <property type="project" value="InterPro"/>
</dbReference>
<keyword evidence="6" id="KW-0805">Transcription regulation</keyword>